<evidence type="ECO:0000313" key="3">
    <source>
        <dbReference type="Proteomes" id="UP000186817"/>
    </source>
</evidence>
<keyword evidence="1" id="KW-0472">Membrane</keyword>
<dbReference type="Proteomes" id="UP000186817">
    <property type="component" value="Unassembled WGS sequence"/>
</dbReference>
<keyword evidence="1" id="KW-0812">Transmembrane</keyword>
<keyword evidence="3" id="KW-1185">Reference proteome</keyword>
<protein>
    <submittedName>
        <fullName evidence="2">Uncharacterized protein</fullName>
    </submittedName>
</protein>
<accession>A0A1Q9EHX9</accession>
<dbReference type="EMBL" id="LSRX01000147">
    <property type="protein sequence ID" value="OLQ07064.1"/>
    <property type="molecule type" value="Genomic_DNA"/>
</dbReference>
<comment type="caution">
    <text evidence="2">The sequence shown here is derived from an EMBL/GenBank/DDBJ whole genome shotgun (WGS) entry which is preliminary data.</text>
</comment>
<reference evidence="2 3" key="1">
    <citation type="submission" date="2016-02" db="EMBL/GenBank/DDBJ databases">
        <title>Genome analysis of coral dinoflagellate symbionts highlights evolutionary adaptations to a symbiotic lifestyle.</title>
        <authorList>
            <person name="Aranda M."/>
            <person name="Li Y."/>
            <person name="Liew Y.J."/>
            <person name="Baumgarten S."/>
            <person name="Simakov O."/>
            <person name="Wilson M."/>
            <person name="Piel J."/>
            <person name="Ashoor H."/>
            <person name="Bougouffa S."/>
            <person name="Bajic V.B."/>
            <person name="Ryu T."/>
            <person name="Ravasi T."/>
            <person name="Bayer T."/>
            <person name="Micklem G."/>
            <person name="Kim H."/>
            <person name="Bhak J."/>
            <person name="Lajeunesse T.C."/>
            <person name="Voolstra C.R."/>
        </authorList>
    </citation>
    <scope>NUCLEOTIDE SEQUENCE [LARGE SCALE GENOMIC DNA]</scope>
    <source>
        <strain evidence="2 3">CCMP2467</strain>
    </source>
</reference>
<keyword evidence="1" id="KW-1133">Transmembrane helix</keyword>
<evidence type="ECO:0000313" key="2">
    <source>
        <dbReference type="EMBL" id="OLQ07064.1"/>
    </source>
</evidence>
<name>A0A1Q9EHX9_SYMMI</name>
<gene>
    <name evidence="2" type="ORF">AK812_SmicGene9520</name>
</gene>
<organism evidence="2 3">
    <name type="scientific">Symbiodinium microadriaticum</name>
    <name type="common">Dinoflagellate</name>
    <name type="synonym">Zooxanthella microadriatica</name>
    <dbReference type="NCBI Taxonomy" id="2951"/>
    <lineage>
        <taxon>Eukaryota</taxon>
        <taxon>Sar</taxon>
        <taxon>Alveolata</taxon>
        <taxon>Dinophyceae</taxon>
        <taxon>Suessiales</taxon>
        <taxon>Symbiodiniaceae</taxon>
        <taxon>Symbiodinium</taxon>
    </lineage>
</organism>
<sequence length="96" mass="10649">MSAEAYSRVMADVTKGHRSYWTPDTVTLMLLTAGLYLACKNCVHCKKMNRMLEQHQDIPHDRVKMEYKHVGTGESGGEEVLCIALLPVGQALGQVS</sequence>
<feature type="transmembrane region" description="Helical" evidence="1">
    <location>
        <begin position="20"/>
        <end position="39"/>
    </location>
</feature>
<dbReference type="AlphaFoldDB" id="A0A1Q9EHX9"/>
<dbReference type="OrthoDB" id="10275830at2759"/>
<proteinExistence type="predicted"/>
<evidence type="ECO:0000256" key="1">
    <source>
        <dbReference type="SAM" id="Phobius"/>
    </source>
</evidence>